<proteinExistence type="predicted"/>
<name>X1M6M9_9ZZZZ</name>
<feature type="non-terminal residue" evidence="1">
    <location>
        <position position="1"/>
    </location>
</feature>
<reference evidence="1" key="1">
    <citation type="journal article" date="2014" name="Front. Microbiol.">
        <title>High frequency of phylogenetically diverse reductive dehalogenase-homologous genes in deep subseafloor sedimentary metagenomes.</title>
        <authorList>
            <person name="Kawai M."/>
            <person name="Futagami T."/>
            <person name="Toyoda A."/>
            <person name="Takaki Y."/>
            <person name="Nishi S."/>
            <person name="Hori S."/>
            <person name="Arai W."/>
            <person name="Tsubouchi T."/>
            <person name="Morono Y."/>
            <person name="Uchiyama I."/>
            <person name="Ito T."/>
            <person name="Fujiyama A."/>
            <person name="Inagaki F."/>
            <person name="Takami H."/>
        </authorList>
    </citation>
    <scope>NUCLEOTIDE SEQUENCE</scope>
    <source>
        <strain evidence="1">Expedition CK06-06</strain>
    </source>
</reference>
<protein>
    <submittedName>
        <fullName evidence="1">Uncharacterized protein</fullName>
    </submittedName>
</protein>
<comment type="caution">
    <text evidence="1">The sequence shown here is derived from an EMBL/GenBank/DDBJ whole genome shotgun (WGS) entry which is preliminary data.</text>
</comment>
<organism evidence="1">
    <name type="scientific">marine sediment metagenome</name>
    <dbReference type="NCBI Taxonomy" id="412755"/>
    <lineage>
        <taxon>unclassified sequences</taxon>
        <taxon>metagenomes</taxon>
        <taxon>ecological metagenomes</taxon>
    </lineage>
</organism>
<sequence>LLLRQLKNLWIYGIEFESIDTDGKASAQLNKGV</sequence>
<evidence type="ECO:0000313" key="1">
    <source>
        <dbReference type="EMBL" id="GAI27287.1"/>
    </source>
</evidence>
<gene>
    <name evidence="1" type="ORF">S06H3_32179</name>
</gene>
<dbReference type="EMBL" id="BARV01019109">
    <property type="protein sequence ID" value="GAI27287.1"/>
    <property type="molecule type" value="Genomic_DNA"/>
</dbReference>
<accession>X1M6M9</accession>
<dbReference type="AlphaFoldDB" id="X1M6M9"/>